<dbReference type="Proteomes" id="UP001234989">
    <property type="component" value="Chromosome 1"/>
</dbReference>
<dbReference type="GO" id="GO:0003824">
    <property type="term" value="F:catalytic activity"/>
    <property type="evidence" value="ECO:0007669"/>
    <property type="project" value="UniProtKB-KW"/>
</dbReference>
<feature type="domain" description="Integrase catalytic" evidence="3">
    <location>
        <begin position="192"/>
        <end position="301"/>
    </location>
</feature>
<dbReference type="Gene3D" id="3.10.10.10">
    <property type="entry name" value="HIV Type 1 Reverse Transcriptase, subunit A, domain 1"/>
    <property type="match status" value="1"/>
</dbReference>
<dbReference type="CDD" id="cd01647">
    <property type="entry name" value="RT_LTR"/>
    <property type="match status" value="1"/>
</dbReference>
<keyword evidence="5" id="KW-1185">Reference proteome</keyword>
<dbReference type="InterPro" id="IPR012337">
    <property type="entry name" value="RNaseH-like_sf"/>
</dbReference>
<dbReference type="InterPro" id="IPR043502">
    <property type="entry name" value="DNA/RNA_pol_sf"/>
</dbReference>
<evidence type="ECO:0000259" key="3">
    <source>
        <dbReference type="PROSITE" id="PS50994"/>
    </source>
</evidence>
<evidence type="ECO:0000256" key="1">
    <source>
        <dbReference type="ARBA" id="ARBA00023268"/>
    </source>
</evidence>
<organism evidence="4 5">
    <name type="scientific">Solanum verrucosum</name>
    <dbReference type="NCBI Taxonomy" id="315347"/>
    <lineage>
        <taxon>Eukaryota</taxon>
        <taxon>Viridiplantae</taxon>
        <taxon>Streptophyta</taxon>
        <taxon>Embryophyta</taxon>
        <taxon>Tracheophyta</taxon>
        <taxon>Spermatophyta</taxon>
        <taxon>Magnoliopsida</taxon>
        <taxon>eudicotyledons</taxon>
        <taxon>Gunneridae</taxon>
        <taxon>Pentapetalae</taxon>
        <taxon>asterids</taxon>
        <taxon>lamiids</taxon>
        <taxon>Solanales</taxon>
        <taxon>Solanaceae</taxon>
        <taxon>Solanoideae</taxon>
        <taxon>Solaneae</taxon>
        <taxon>Solanum</taxon>
    </lineage>
</organism>
<evidence type="ECO:0000313" key="4">
    <source>
        <dbReference type="EMBL" id="WMV09041.1"/>
    </source>
</evidence>
<protein>
    <recommendedName>
        <fullName evidence="3">Integrase catalytic domain-containing protein</fullName>
    </recommendedName>
</protein>
<dbReference type="EMBL" id="CP133612">
    <property type="protein sequence ID" value="WMV09041.1"/>
    <property type="molecule type" value="Genomic_DNA"/>
</dbReference>
<dbReference type="InterPro" id="IPR036397">
    <property type="entry name" value="RNaseH_sf"/>
</dbReference>
<dbReference type="SUPFAM" id="SSF56672">
    <property type="entry name" value="DNA/RNA polymerases"/>
    <property type="match status" value="1"/>
</dbReference>
<feature type="transmembrane region" description="Helical" evidence="2">
    <location>
        <begin position="53"/>
        <end position="72"/>
    </location>
</feature>
<dbReference type="AlphaFoldDB" id="A0AAF0PUP7"/>
<dbReference type="GO" id="GO:0003676">
    <property type="term" value="F:nucleic acid binding"/>
    <property type="evidence" value="ECO:0007669"/>
    <property type="project" value="InterPro"/>
</dbReference>
<dbReference type="Pfam" id="PF17919">
    <property type="entry name" value="RT_RNaseH_2"/>
    <property type="match status" value="1"/>
</dbReference>
<sequence>MTINNKRPLLRIDDLFDQLQGASYFSMIDLRSGYHQLRVREQDILKTTFTNRYGYYEFLVMSFVLTIALATFMEMMNKDQRLAAKSSKCEFWLRFVACLVHIVSSKELKDRLTSATILTLPKGTDGFVVYCNASRIGLGCVLMQNRKVISYASRELKVHEKNYPTRDLELAVVVFALKIWRLYLWLELLKDYDMIVLYHPVMANVVADALSRLYMGSVAHIDDDRKELGLGTKVKLSTTFHPQTDGQAERMIKTLEDMLRACVIDLKGSWDDNFPLIEVAYNSSYHSSIGMAFFEALYSRRYRSPIGWFEVNEAILIGHELVHDPMGNVRLIRERLRTTQSLQKSYADVINRELAFEISYWVYLKISPMKDPASIVPLQGLRVDEIQSFEEFPVENLDRQVKRLRNKKVASVKVLGRNHLVKGGTWEVEADMKSRYPQLFPSTLA</sequence>
<dbReference type="InterPro" id="IPR041577">
    <property type="entry name" value="RT_RNaseH_2"/>
</dbReference>
<keyword evidence="2" id="KW-0472">Membrane</keyword>
<dbReference type="Gene3D" id="3.30.70.270">
    <property type="match status" value="1"/>
</dbReference>
<dbReference type="Gene3D" id="3.30.420.10">
    <property type="entry name" value="Ribonuclease H-like superfamily/Ribonuclease H"/>
    <property type="match status" value="1"/>
</dbReference>
<evidence type="ECO:0000256" key="2">
    <source>
        <dbReference type="SAM" id="Phobius"/>
    </source>
</evidence>
<evidence type="ECO:0000313" key="5">
    <source>
        <dbReference type="Proteomes" id="UP001234989"/>
    </source>
</evidence>
<reference evidence="4" key="1">
    <citation type="submission" date="2023-08" db="EMBL/GenBank/DDBJ databases">
        <title>A de novo genome assembly of Solanum verrucosum Schlechtendal, a Mexican diploid species geographically isolated from the other diploid A-genome species in potato relatives.</title>
        <authorList>
            <person name="Hosaka K."/>
        </authorList>
    </citation>
    <scope>NUCLEOTIDE SEQUENCE</scope>
    <source>
        <tissue evidence="4">Young leaves</tissue>
    </source>
</reference>
<dbReference type="SUPFAM" id="SSF53098">
    <property type="entry name" value="Ribonuclease H-like"/>
    <property type="match status" value="1"/>
</dbReference>
<keyword evidence="2" id="KW-0812">Transmembrane</keyword>
<keyword evidence="2" id="KW-1133">Transmembrane helix</keyword>
<dbReference type="InterPro" id="IPR043128">
    <property type="entry name" value="Rev_trsase/Diguanyl_cyclase"/>
</dbReference>
<dbReference type="PANTHER" id="PTHR37984">
    <property type="entry name" value="PROTEIN CBG26694"/>
    <property type="match status" value="1"/>
</dbReference>
<gene>
    <name evidence="4" type="ORF">MTR67_002426</name>
</gene>
<accession>A0AAF0PUP7</accession>
<name>A0AAF0PUP7_SOLVR</name>
<dbReference type="InterPro" id="IPR001584">
    <property type="entry name" value="Integrase_cat-core"/>
</dbReference>
<dbReference type="PANTHER" id="PTHR37984:SF5">
    <property type="entry name" value="PROTEIN NYNRIN-LIKE"/>
    <property type="match status" value="1"/>
</dbReference>
<dbReference type="PROSITE" id="PS50994">
    <property type="entry name" value="INTEGRASE"/>
    <property type="match status" value="1"/>
</dbReference>
<keyword evidence="1" id="KW-0511">Multifunctional enzyme</keyword>
<dbReference type="GO" id="GO:0015074">
    <property type="term" value="P:DNA integration"/>
    <property type="evidence" value="ECO:0007669"/>
    <property type="project" value="InterPro"/>
</dbReference>
<proteinExistence type="predicted"/>
<dbReference type="InterPro" id="IPR050951">
    <property type="entry name" value="Retrovirus_Pol_polyprotein"/>
</dbReference>
<dbReference type="CDD" id="cd09274">
    <property type="entry name" value="RNase_HI_RT_Ty3"/>
    <property type="match status" value="1"/>
</dbReference>